<feature type="compositionally biased region" description="Acidic residues" evidence="1">
    <location>
        <begin position="61"/>
        <end position="84"/>
    </location>
</feature>
<evidence type="ECO:0000313" key="2">
    <source>
        <dbReference type="EMBL" id="PFX17529.1"/>
    </source>
</evidence>
<feature type="compositionally biased region" description="Acidic residues" evidence="1">
    <location>
        <begin position="33"/>
        <end position="52"/>
    </location>
</feature>
<comment type="caution">
    <text evidence="2">The sequence shown here is derived from an EMBL/GenBank/DDBJ whole genome shotgun (WGS) entry which is preliminary data.</text>
</comment>
<name>A0A2B4RL46_STYPI</name>
<dbReference type="AlphaFoldDB" id="A0A2B4RL46"/>
<sequence length="142" mass="14772">MEIKQKEIEEQTKYLQRKLEVADDTASAIGDNADADAAGDDNDVDDSDDAVADDVASTTGDDVDAAGEDNDGDDTDDAVADDAPSDIAVARFDNNKDFNVGDEDASASNTVADDDCDDGDGNGDGEIIDSGGCVDDWRGAER</sequence>
<feature type="region of interest" description="Disordered" evidence="1">
    <location>
        <begin position="30"/>
        <end position="142"/>
    </location>
</feature>
<dbReference type="Proteomes" id="UP000225706">
    <property type="component" value="Unassembled WGS sequence"/>
</dbReference>
<evidence type="ECO:0000313" key="3">
    <source>
        <dbReference type="Proteomes" id="UP000225706"/>
    </source>
</evidence>
<proteinExistence type="predicted"/>
<feature type="compositionally biased region" description="Acidic residues" evidence="1">
    <location>
        <begin position="112"/>
        <end position="127"/>
    </location>
</feature>
<evidence type="ECO:0000256" key="1">
    <source>
        <dbReference type="SAM" id="MobiDB-lite"/>
    </source>
</evidence>
<accession>A0A2B4RL46</accession>
<organism evidence="2 3">
    <name type="scientific">Stylophora pistillata</name>
    <name type="common">Smooth cauliflower coral</name>
    <dbReference type="NCBI Taxonomy" id="50429"/>
    <lineage>
        <taxon>Eukaryota</taxon>
        <taxon>Metazoa</taxon>
        <taxon>Cnidaria</taxon>
        <taxon>Anthozoa</taxon>
        <taxon>Hexacorallia</taxon>
        <taxon>Scleractinia</taxon>
        <taxon>Astrocoeniina</taxon>
        <taxon>Pocilloporidae</taxon>
        <taxon>Stylophora</taxon>
    </lineage>
</organism>
<protein>
    <submittedName>
        <fullName evidence="2">Uncharacterized protein</fullName>
    </submittedName>
</protein>
<gene>
    <name evidence="2" type="ORF">AWC38_SpisGene18139</name>
</gene>
<reference evidence="3" key="1">
    <citation type="journal article" date="2017" name="bioRxiv">
        <title>Comparative analysis of the genomes of Stylophora pistillata and Acropora digitifera provides evidence for extensive differences between species of corals.</title>
        <authorList>
            <person name="Voolstra C.R."/>
            <person name="Li Y."/>
            <person name="Liew Y.J."/>
            <person name="Baumgarten S."/>
            <person name="Zoccola D."/>
            <person name="Flot J.-F."/>
            <person name="Tambutte S."/>
            <person name="Allemand D."/>
            <person name="Aranda M."/>
        </authorList>
    </citation>
    <scope>NUCLEOTIDE SEQUENCE [LARGE SCALE GENOMIC DNA]</scope>
</reference>
<dbReference type="EMBL" id="LSMT01000467">
    <property type="protein sequence ID" value="PFX17529.1"/>
    <property type="molecule type" value="Genomic_DNA"/>
</dbReference>
<keyword evidence="3" id="KW-1185">Reference proteome</keyword>